<comment type="caution">
    <text evidence="3">The sequence shown here is derived from an EMBL/GenBank/DDBJ whole genome shotgun (WGS) entry which is preliminary data.</text>
</comment>
<name>A0ABR7GB95_9FIRM</name>
<dbReference type="Pfam" id="PF04977">
    <property type="entry name" value="DivIC"/>
    <property type="match status" value="1"/>
</dbReference>
<proteinExistence type="predicted"/>
<feature type="coiled-coil region" evidence="1">
    <location>
        <begin position="49"/>
        <end position="76"/>
    </location>
</feature>
<evidence type="ECO:0000313" key="4">
    <source>
        <dbReference type="Proteomes" id="UP000631576"/>
    </source>
</evidence>
<gene>
    <name evidence="3" type="ORF">H8S40_14410</name>
</gene>
<dbReference type="EMBL" id="JACOPE010000001">
    <property type="protein sequence ID" value="MBC5684710.1"/>
    <property type="molecule type" value="Genomic_DNA"/>
</dbReference>
<dbReference type="RefSeq" id="WP_117989955.1">
    <property type="nucleotide sequence ID" value="NZ_JACOPE010000001.1"/>
</dbReference>
<evidence type="ECO:0000313" key="3">
    <source>
        <dbReference type="EMBL" id="MBC5684710.1"/>
    </source>
</evidence>
<sequence length="108" mass="12457">MNNKKAGKQGHKKKRTARPHMKSVQIICVGLAVLTLVFGIGSISIYSKNQDYKQQEAELEAQIKKEEERSKEIKEYQDYVKTDDYIREVAEDKLGLVDPNEILFKQTN</sequence>
<organism evidence="3 4">
    <name type="scientific">Ruminococcus hominis</name>
    <dbReference type="NCBI Taxonomy" id="2763065"/>
    <lineage>
        <taxon>Bacteria</taxon>
        <taxon>Bacillati</taxon>
        <taxon>Bacillota</taxon>
        <taxon>Clostridia</taxon>
        <taxon>Eubacteriales</taxon>
        <taxon>Oscillospiraceae</taxon>
        <taxon>Ruminococcus</taxon>
    </lineage>
</organism>
<protein>
    <submittedName>
        <fullName evidence="3">Septum formation initiator family protein</fullName>
    </submittedName>
</protein>
<dbReference type="InterPro" id="IPR007060">
    <property type="entry name" value="FtsL/DivIC"/>
</dbReference>
<keyword evidence="4" id="KW-1185">Reference proteome</keyword>
<evidence type="ECO:0000256" key="1">
    <source>
        <dbReference type="SAM" id="Coils"/>
    </source>
</evidence>
<evidence type="ECO:0000256" key="2">
    <source>
        <dbReference type="SAM" id="MobiDB-lite"/>
    </source>
</evidence>
<feature type="region of interest" description="Disordered" evidence="2">
    <location>
        <begin position="1"/>
        <end position="20"/>
    </location>
</feature>
<accession>A0ABR7GB95</accession>
<dbReference type="Proteomes" id="UP000631576">
    <property type="component" value="Unassembled WGS sequence"/>
</dbReference>
<reference evidence="3 4" key="1">
    <citation type="submission" date="2020-08" db="EMBL/GenBank/DDBJ databases">
        <title>Genome public.</title>
        <authorList>
            <person name="Liu C."/>
            <person name="Sun Q."/>
        </authorList>
    </citation>
    <scope>NUCLEOTIDE SEQUENCE [LARGE SCALE GENOMIC DNA]</scope>
    <source>
        <strain evidence="3 4">NSJ-13</strain>
    </source>
</reference>
<keyword evidence="1" id="KW-0175">Coiled coil</keyword>